<reference evidence="10 11" key="1">
    <citation type="journal article" date="2014" name="Genome Announc.">
        <title>Draft Genome Sequence of Moraxella bovoculi Strain 237T (ATCC BAA-1259T) Isolated from a Calf with Infectious Bovine Keratoconjunctivitis.</title>
        <authorList>
            <person name="Calcutt M.J."/>
            <person name="Foecking M.F."/>
            <person name="Martin N.T."/>
            <person name="Mhlanga-Mutangadura T."/>
            <person name="Reilly T.J."/>
        </authorList>
    </citation>
    <scope>NUCLEOTIDE SEQUENCE [LARGE SCALE GENOMIC DNA]</scope>
    <source>
        <strain evidence="10 11">237</strain>
    </source>
</reference>
<dbReference type="EMBL" id="AOMT01000030">
    <property type="protein sequence ID" value="KDN24622.1"/>
    <property type="molecule type" value="Genomic_DNA"/>
</dbReference>
<comment type="function">
    <text evidence="9">CRISPR (clustered regularly interspaced short palindromic repeat), is an adaptive immune system that provides protection against mobile genetic elements (viruses, transposable elements and conjugative plasmids). CRISPR clusters contain sequences complementary to antecedent mobile elements and target invading nucleic acids. CRISPR clusters are transcribed and processed into CRISPR RNA (crRNA). Functions as a ssRNA-specific endoribonuclease. Involved in the integration of spacer DNA into the CRISPR cassette.</text>
</comment>
<evidence type="ECO:0000256" key="6">
    <source>
        <dbReference type="ARBA" id="ARBA00022801"/>
    </source>
</evidence>
<evidence type="ECO:0000313" key="10">
    <source>
        <dbReference type="EMBL" id="KDN24622.1"/>
    </source>
</evidence>
<dbReference type="GO" id="GO:0051607">
    <property type="term" value="P:defense response to virus"/>
    <property type="evidence" value="ECO:0007669"/>
    <property type="project" value="UniProtKB-UniRule"/>
</dbReference>
<dbReference type="OrthoDB" id="9798176at2"/>
<dbReference type="Proteomes" id="UP000035860">
    <property type="component" value="Unassembled WGS sequence"/>
</dbReference>
<keyword evidence="5 9" id="KW-0255">Endonuclease</keyword>
<evidence type="ECO:0000256" key="7">
    <source>
        <dbReference type="ARBA" id="ARBA00022842"/>
    </source>
</evidence>
<name>A0A066UFH0_9GAMM</name>
<comment type="cofactor">
    <cofactor evidence="1 9">
        <name>Mg(2+)</name>
        <dbReference type="ChEBI" id="CHEBI:18420"/>
    </cofactor>
</comment>
<dbReference type="InterPro" id="IPR021127">
    <property type="entry name" value="CRISPR_associated_Cas2"/>
</dbReference>
<dbReference type="GO" id="GO:0046872">
    <property type="term" value="F:metal ion binding"/>
    <property type="evidence" value="ECO:0007669"/>
    <property type="project" value="UniProtKB-UniRule"/>
</dbReference>
<comment type="similarity">
    <text evidence="2 9">Belongs to the CRISPR-associated endoribonuclease Cas2 protein family.</text>
</comment>
<keyword evidence="8 9" id="KW-0051">Antiviral defense</keyword>
<dbReference type="Gene3D" id="3.30.70.240">
    <property type="match status" value="1"/>
</dbReference>
<dbReference type="PANTHER" id="PTHR34405:SF3">
    <property type="entry name" value="CRISPR-ASSOCIATED ENDORIBONUCLEASE CAS2 3"/>
    <property type="match status" value="1"/>
</dbReference>
<evidence type="ECO:0000256" key="9">
    <source>
        <dbReference type="HAMAP-Rule" id="MF_01471"/>
    </source>
</evidence>
<dbReference type="Pfam" id="PF09827">
    <property type="entry name" value="CRISPR_Cas2"/>
    <property type="match status" value="1"/>
</dbReference>
<evidence type="ECO:0000256" key="5">
    <source>
        <dbReference type="ARBA" id="ARBA00022759"/>
    </source>
</evidence>
<keyword evidence="3 9" id="KW-0540">Nuclease</keyword>
<dbReference type="GO" id="GO:0004521">
    <property type="term" value="F:RNA endonuclease activity"/>
    <property type="evidence" value="ECO:0007669"/>
    <property type="project" value="InterPro"/>
</dbReference>
<protein>
    <recommendedName>
        <fullName evidence="9">CRISPR-associated endoribonuclease Cas2</fullName>
        <ecNumber evidence="9">3.1.-.-</ecNumber>
    </recommendedName>
</protein>
<dbReference type="InterPro" id="IPR019199">
    <property type="entry name" value="Virulence_VapD/CRISPR_Cas2"/>
</dbReference>
<proteinExistence type="inferred from homology"/>
<dbReference type="HAMAP" id="MF_01471">
    <property type="entry name" value="Cas2"/>
    <property type="match status" value="1"/>
</dbReference>
<dbReference type="PANTHER" id="PTHR34405">
    <property type="entry name" value="CRISPR-ASSOCIATED ENDORIBONUCLEASE CAS2"/>
    <property type="match status" value="1"/>
</dbReference>
<dbReference type="AlphaFoldDB" id="A0A066UFH0"/>
<organism evidence="10 11">
    <name type="scientific">Moraxella bovoculi 237</name>
    <dbReference type="NCBI Taxonomy" id="743974"/>
    <lineage>
        <taxon>Bacteria</taxon>
        <taxon>Pseudomonadati</taxon>
        <taxon>Pseudomonadota</taxon>
        <taxon>Gammaproteobacteria</taxon>
        <taxon>Moraxellales</taxon>
        <taxon>Moraxellaceae</taxon>
        <taxon>Moraxella</taxon>
    </lineage>
</organism>
<keyword evidence="7 9" id="KW-0460">Magnesium</keyword>
<comment type="caution">
    <text evidence="10">The sequence shown here is derived from an EMBL/GenBank/DDBJ whole genome shotgun (WGS) entry which is preliminary data.</text>
</comment>
<keyword evidence="11" id="KW-1185">Reference proteome</keyword>
<dbReference type="CDD" id="cd09725">
    <property type="entry name" value="Cas2_I_II_III"/>
    <property type="match status" value="1"/>
</dbReference>
<accession>A0A066UFH0</accession>
<sequence length="88" mass="10331">MSDYLVAYDIKDERIRGQVCQLLKNHSITHQKSAYECQLSPLQKKQLILDVNDVIEDDTFCLFVIKSSHWSHQSVNRISIDDDWMYIG</sequence>
<dbReference type="SUPFAM" id="SSF143430">
    <property type="entry name" value="TTP0101/SSO1404-like"/>
    <property type="match status" value="1"/>
</dbReference>
<keyword evidence="6 9" id="KW-0378">Hydrolase</keyword>
<dbReference type="NCBIfam" id="TIGR01573">
    <property type="entry name" value="cas2"/>
    <property type="match status" value="1"/>
</dbReference>
<feature type="binding site" evidence="9">
    <location>
        <position position="9"/>
    </location>
    <ligand>
        <name>Mg(2+)</name>
        <dbReference type="ChEBI" id="CHEBI:18420"/>
        <note>catalytic</note>
    </ligand>
</feature>
<dbReference type="EC" id="3.1.-.-" evidence="9"/>
<comment type="subunit">
    <text evidence="9">Homodimer, forms a heterotetramer with a Cas1 homodimer.</text>
</comment>
<evidence type="ECO:0000256" key="1">
    <source>
        <dbReference type="ARBA" id="ARBA00001946"/>
    </source>
</evidence>
<evidence type="ECO:0000256" key="4">
    <source>
        <dbReference type="ARBA" id="ARBA00022723"/>
    </source>
</evidence>
<gene>
    <name evidence="9" type="primary">cas2</name>
    <name evidence="10" type="ORF">MBO_08222</name>
</gene>
<dbReference type="GO" id="GO:0043571">
    <property type="term" value="P:maintenance of CRISPR repeat elements"/>
    <property type="evidence" value="ECO:0007669"/>
    <property type="project" value="UniProtKB-UniRule"/>
</dbReference>
<dbReference type="GO" id="GO:0016787">
    <property type="term" value="F:hydrolase activity"/>
    <property type="evidence" value="ECO:0007669"/>
    <property type="project" value="UniProtKB-KW"/>
</dbReference>
<evidence type="ECO:0000256" key="8">
    <source>
        <dbReference type="ARBA" id="ARBA00023118"/>
    </source>
</evidence>
<dbReference type="RefSeq" id="WP_036366585.1">
    <property type="nucleotide sequence ID" value="NZ_AOMT01000030.1"/>
</dbReference>
<evidence type="ECO:0000313" key="11">
    <source>
        <dbReference type="Proteomes" id="UP000035860"/>
    </source>
</evidence>
<evidence type="ECO:0000256" key="2">
    <source>
        <dbReference type="ARBA" id="ARBA00009959"/>
    </source>
</evidence>
<keyword evidence="4 9" id="KW-0479">Metal-binding</keyword>
<evidence type="ECO:0000256" key="3">
    <source>
        <dbReference type="ARBA" id="ARBA00022722"/>
    </source>
</evidence>